<comment type="caution">
    <text evidence="4">The sequence shown here is derived from an EMBL/GenBank/DDBJ whole genome shotgun (WGS) entry which is preliminary data.</text>
</comment>
<dbReference type="Pfam" id="PF13589">
    <property type="entry name" value="HATPase_c_3"/>
    <property type="match status" value="1"/>
</dbReference>
<dbReference type="Pfam" id="PF01467">
    <property type="entry name" value="CTP_transf_like"/>
    <property type="match status" value="1"/>
</dbReference>
<dbReference type="SUPFAM" id="SSF55874">
    <property type="entry name" value="ATPase domain of HSP90 chaperone/DNA topoisomerase II/histidine kinase"/>
    <property type="match status" value="1"/>
</dbReference>
<dbReference type="PANTHER" id="PTHR33566">
    <property type="entry name" value="EN/SPM-LIKE TRANSPOSON-RELATED"/>
    <property type="match status" value="1"/>
</dbReference>
<evidence type="ECO:0000313" key="4">
    <source>
        <dbReference type="EMBL" id="KAG8381135.1"/>
    </source>
</evidence>
<dbReference type="InterPro" id="IPR036890">
    <property type="entry name" value="HATPase_C_sf"/>
</dbReference>
<dbReference type="PANTHER" id="PTHR33566:SF1">
    <property type="entry name" value="EN_SPM-LIKE TRANSPOSON-RELATED"/>
    <property type="match status" value="1"/>
</dbReference>
<evidence type="ECO:0000259" key="3">
    <source>
        <dbReference type="Pfam" id="PF01467"/>
    </source>
</evidence>
<keyword evidence="1" id="KW-0175">Coiled coil</keyword>
<dbReference type="InterPro" id="IPR014729">
    <property type="entry name" value="Rossmann-like_a/b/a_fold"/>
</dbReference>
<feature type="coiled-coil region" evidence="1">
    <location>
        <begin position="1857"/>
        <end position="1898"/>
    </location>
</feature>
<dbReference type="Gene3D" id="3.40.50.620">
    <property type="entry name" value="HUPs"/>
    <property type="match status" value="1"/>
</dbReference>
<feature type="domain" description="Cytidyltransferase-like" evidence="3">
    <location>
        <begin position="1627"/>
        <end position="1802"/>
    </location>
</feature>
<keyword evidence="5" id="KW-1185">Reference proteome</keyword>
<dbReference type="EMBL" id="WHWC01000006">
    <property type="protein sequence ID" value="KAG8381135.1"/>
    <property type="molecule type" value="Genomic_DNA"/>
</dbReference>
<evidence type="ECO:0000313" key="5">
    <source>
        <dbReference type="Proteomes" id="UP000826271"/>
    </source>
</evidence>
<evidence type="ECO:0000256" key="2">
    <source>
        <dbReference type="SAM" id="MobiDB-lite"/>
    </source>
</evidence>
<feature type="compositionally biased region" description="Basic and acidic residues" evidence="2">
    <location>
        <begin position="14"/>
        <end position="24"/>
    </location>
</feature>
<reference evidence="4" key="1">
    <citation type="submission" date="2019-10" db="EMBL/GenBank/DDBJ databases">
        <authorList>
            <person name="Zhang R."/>
            <person name="Pan Y."/>
            <person name="Wang J."/>
            <person name="Ma R."/>
            <person name="Yu S."/>
        </authorList>
    </citation>
    <scope>NUCLEOTIDE SEQUENCE</scope>
    <source>
        <strain evidence="4">LA-IB0</strain>
        <tissue evidence="4">Leaf</tissue>
    </source>
</reference>
<gene>
    <name evidence="4" type="ORF">BUALT_Bualt06G0090900</name>
</gene>
<feature type="region of interest" description="Disordered" evidence="2">
    <location>
        <begin position="1"/>
        <end position="34"/>
    </location>
</feature>
<dbReference type="InterPro" id="IPR004821">
    <property type="entry name" value="Cyt_trans-like"/>
</dbReference>
<protein>
    <recommendedName>
        <fullName evidence="3">Cytidyltransferase-like domain-containing protein</fullName>
    </recommendedName>
</protein>
<accession>A0AAV6XQ07</accession>
<dbReference type="GO" id="GO:0003824">
    <property type="term" value="F:catalytic activity"/>
    <property type="evidence" value="ECO:0007669"/>
    <property type="project" value="InterPro"/>
</dbReference>
<organism evidence="4 5">
    <name type="scientific">Buddleja alternifolia</name>
    <dbReference type="NCBI Taxonomy" id="168488"/>
    <lineage>
        <taxon>Eukaryota</taxon>
        <taxon>Viridiplantae</taxon>
        <taxon>Streptophyta</taxon>
        <taxon>Embryophyta</taxon>
        <taxon>Tracheophyta</taxon>
        <taxon>Spermatophyta</taxon>
        <taxon>Magnoliopsida</taxon>
        <taxon>eudicotyledons</taxon>
        <taxon>Gunneridae</taxon>
        <taxon>Pentapetalae</taxon>
        <taxon>asterids</taxon>
        <taxon>lamiids</taxon>
        <taxon>Lamiales</taxon>
        <taxon>Scrophulariaceae</taxon>
        <taxon>Buddlejeae</taxon>
        <taxon>Buddleja</taxon>
    </lineage>
</organism>
<dbReference type="Proteomes" id="UP000826271">
    <property type="component" value="Unassembled WGS sequence"/>
</dbReference>
<name>A0AAV6XQ07_9LAMI</name>
<sequence length="2283" mass="258016">MYSKTPPSAMKKRPREDLSTERPRKSPFGNVKSENEAFSDPKVFKFRILLPNEMTLELKMTEMRNEMEIEEFIDVVKREYIMEVNQRSKPPKRRINWKYQDLHFTDAYTNNIRLRVNFRIFKPNEWHFLWLHDGSAEPDAYEDMWDLTPDTELLKELPDDYTFETALADLIDNSLQALWFNGVGERKLISLEWRKDRILIFDSGPGMDGADGNLVKWGKMGASSHRSVRGKAIGGKPPYLVPFFGMFGYGGPVAAMCLGRRALVSSKTKKCSKVFTLHLEREALMSASHSENCWKTKGGIRDPLDDEMEKSPHGSFTKVEIFEPKMRTLDLKQFRCKLKDIYFPYIQCDEMSGKTSTPVEFKVNGKDLAGIEGGEVATTNLHSSNGPEFVLQLHFSISQESSSSSSQTQRVFLEANARLKCVYFPIIEGKENIQRIIDKLEEDGYEIRESYEGYSRVSVRRLGRLLPDARWAWLPFMEPKQRKGEKAQVFKRCFSRVKCFIDTDSGFNPTPYKTDLAHHHPYTKALKNFGNKTPENEKDVQIEVLKDGKKLTLSQLEKMYNDWVLEMHKQFDEEIDAGLDKPTLIVVSSKIKKLGTSGPGEARLIIRPFGLSEDKGCHLPVDNGNITIELRESLSFPISVIDSEKCIAVDDSEWENKLEMHRQKLPSGIDLLTDINCQELEIEGGLPTDVVEAGDSPPENIVAVIRPKSFNPKSSYKSLDQRFLVRDYIDMNLEVKFSADDKNVVGKCEHVYTVRIPPSSHKGIHGLYLFPLKVRFPKLFQKAGFYKFSFSLKEYKDVRLERVVQVQASAEVGSWKVVSHKQDAICTVRVGSCFEPICIACYDRYNNNVLFTSVPNLAIKLISSDNTVLAQVNGMRVGVESDKSTMLIKDIIVKTKKLDQIRPNYEATLNISSLDEALSVDFPCQVIPGIPRKIVVNPRGLRKELTPGRIIEELVLEVFDAYGNHVKEDGNIMLHVDGFSLQDGSGVLRDVGIKCVDAKGYVDLSNILKVSKGYGKDVSLCVIDEEKVIFKLRFQTERRELRTVSKVFKNCVAGSQLENIVFEVINPEGEIDKSIHDEEKRGQSHTLTIKSNSFDIDDSVRYSFRHGRCTIRSIPLPQTDGIFSISASHSRYPELNSNIEVHVEKSHEYEDVGTPLFSTPNLSKNLLIPYSNSSEVTEVVNGDFTPKSSKRKIPALLDYSTPKTPKMEHTNARDANSDLWPIQVVDSQNLGNFAGSPLLSRKEVVDDLHDWGMIRVRHQRKLESLNSRRDQIEQNILDLQASIDRNSQSVPTASVKEMTIKQIESKTQSAAAVFCKMHEEVSFEERPKSDIIGIVALLGTVQSIEISRILAMYLGEDQMLAVVCTNYAAAYYLQTNTIPEFAAKLRVSLHGECISFCIEDIRPMSTEPSSNPEELLPLPIPKSPNGDLPQGFLGYAVDMISIEGSHWRTTSGHGLRETLFYRLFGELQVYTDRHSMMMASPCFTGGAVSLDGGIIRGNGVVSFGNWEPDVLFPVKKRSSNPQCLESWELMERNRMELRNINDKIDEEMKSSEIDNKKFQIALDSLLNAFYCYRLRIQLVLVIEVSWNDDVTDIALPLDKLSLNSINKDGLSSSSERKGKVCVVLVSTGSFNPPTYMHLRCFELAKDAVNSQGFYVIGGYMSPVNNSYKKKGLIPVEHRIAMCRFACRSSDFIMASQSTYQRTLTVLSRVRTSLCKSGVIPDELLKVMLVCGSDLLESFGVPGAWIREQVQSICRDFGLVCIRRDGQDVENIISKDDILNEYKNNIKIVDEVVPNGISSTGLRNCISRGLSVKYLTADELPINSRALVVSNLSAHNYVGQNSPFSREDMQNGMHSQHAESTVNRSKKLQDDMQELGKKIKHHEDNLKYLKSLKNKLEESILDLRVSIGKYHTSSSRENEDPTNVESEEETIQKILNCEKSAASLICRMKSKLEAQISDHPLIKDVLGIVATLGKVDDANLSRISKRIFGLQKSEWTLVWPLCAEIFTRPLVHSARRLLSEYLGQETMLAVIVNNYEGVKALEAYNKDGSINKGLGIHTFAAAIGSPLDDRFVVICLESLRPYAGELIANDPQRRLDLVKPRLLTGETPPGFLGFAVNMVTIDNTNLYCTSKSGHSLRETLFYNLLLNLQVYRTREDMLKALSCITNGAISLDGGIVRSPGFFSLGHHRGDVDIKFPSGSEMSKLPDGYFEIENRMKETSWKKDRALEDIQREQSLLDHARFKYETVKREFVQFLAESSSYATQVIHHLRPISLSNGDFRAESPF</sequence>
<dbReference type="SUPFAM" id="SSF52374">
    <property type="entry name" value="Nucleotidylyl transferase"/>
    <property type="match status" value="1"/>
</dbReference>
<proteinExistence type="predicted"/>
<evidence type="ECO:0000256" key="1">
    <source>
        <dbReference type="SAM" id="Coils"/>
    </source>
</evidence>
<feature type="coiled-coil region" evidence="1">
    <location>
        <begin position="1255"/>
        <end position="1282"/>
    </location>
</feature>